<evidence type="ECO:0000313" key="4">
    <source>
        <dbReference type="EMBL" id="RHN60931.1"/>
    </source>
</evidence>
<keyword evidence="1" id="KW-0862">Zinc</keyword>
<accession>G7JTS8</accession>
<reference evidence="3 6" key="2">
    <citation type="journal article" date="2014" name="BMC Genomics">
        <title>An improved genome release (version Mt4.0) for the model legume Medicago truncatula.</title>
        <authorList>
            <person name="Tang H."/>
            <person name="Krishnakumar V."/>
            <person name="Bidwell S."/>
            <person name="Rosen B."/>
            <person name="Chan A."/>
            <person name="Zhou S."/>
            <person name="Gentzbittel L."/>
            <person name="Childs K.L."/>
            <person name="Yandell M."/>
            <person name="Gundlach H."/>
            <person name="Mayer K.F."/>
            <person name="Schwartz D.C."/>
            <person name="Town C.D."/>
        </authorList>
    </citation>
    <scope>GENOME REANNOTATION</scope>
    <source>
        <strain evidence="5 6">cv. Jemalong A17</strain>
    </source>
</reference>
<dbReference type="OMA" id="AHTESHF"/>
<reference evidence="4" key="5">
    <citation type="journal article" date="2018" name="Nat. Plants">
        <title>Whole-genome landscape of Medicago truncatula symbiotic genes.</title>
        <authorList>
            <person name="Pecrix Y."/>
            <person name="Gamas P."/>
            <person name="Carrere S."/>
        </authorList>
    </citation>
    <scope>NUCLEOTIDE SEQUENCE</scope>
    <source>
        <tissue evidence="4">Leaves</tissue>
    </source>
</reference>
<dbReference type="HOGENOM" id="CLU_1484134_0_0_1"/>
<proteinExistence type="predicted"/>
<dbReference type="Proteomes" id="UP000265566">
    <property type="component" value="Chromosome 4"/>
</dbReference>
<sequence length="182" mass="20583">MATIVSIFNQLFFACKFCNQVFTNFQLFKTHHDSHFVQENFAMRRLSHMSSQRVLHQHQPNFPRPMLMHGTDGNFAGNRAFQEPQQQQALLISQPRVNQFSNPSLQVVASQPPMPSLRNNVNVTNMTSSVAPPILQMNDEIEVSSIDGTRAYIKQLDKPIDNNVCAPSASINDEIMNLELGL</sequence>
<evidence type="ECO:0000313" key="7">
    <source>
        <dbReference type="Proteomes" id="UP000265566"/>
    </source>
</evidence>
<dbReference type="PROSITE" id="PS00028">
    <property type="entry name" value="ZINC_FINGER_C2H2_1"/>
    <property type="match status" value="1"/>
</dbReference>
<feature type="domain" description="C2H2-type" evidence="2">
    <location>
        <begin position="13"/>
        <end position="40"/>
    </location>
</feature>
<dbReference type="Proteomes" id="UP000002051">
    <property type="component" value="Chromosome 4"/>
</dbReference>
<dbReference type="EMBL" id="PSQE01000004">
    <property type="protein sequence ID" value="RHN60931.1"/>
    <property type="molecule type" value="Genomic_DNA"/>
</dbReference>
<evidence type="ECO:0000256" key="1">
    <source>
        <dbReference type="PROSITE-ProRule" id="PRU00042"/>
    </source>
</evidence>
<evidence type="ECO:0000313" key="5">
    <source>
        <dbReference type="EnsemblPlants" id="AES88847"/>
    </source>
</evidence>
<gene>
    <name evidence="3" type="ordered locus">MTR_4g063510</name>
    <name evidence="4" type="ORF">MtrunA17_Chr4g0031161</name>
</gene>
<organism evidence="3 6">
    <name type="scientific">Medicago truncatula</name>
    <name type="common">Barrel medic</name>
    <name type="synonym">Medicago tribuloides</name>
    <dbReference type="NCBI Taxonomy" id="3880"/>
    <lineage>
        <taxon>Eukaryota</taxon>
        <taxon>Viridiplantae</taxon>
        <taxon>Streptophyta</taxon>
        <taxon>Embryophyta</taxon>
        <taxon>Tracheophyta</taxon>
        <taxon>Spermatophyta</taxon>
        <taxon>Magnoliopsida</taxon>
        <taxon>eudicotyledons</taxon>
        <taxon>Gunneridae</taxon>
        <taxon>Pentapetalae</taxon>
        <taxon>rosids</taxon>
        <taxon>fabids</taxon>
        <taxon>Fabales</taxon>
        <taxon>Fabaceae</taxon>
        <taxon>Papilionoideae</taxon>
        <taxon>50 kb inversion clade</taxon>
        <taxon>NPAAA clade</taxon>
        <taxon>Hologalegina</taxon>
        <taxon>IRL clade</taxon>
        <taxon>Trifolieae</taxon>
        <taxon>Medicago</taxon>
    </lineage>
</organism>
<protein>
    <submittedName>
        <fullName evidence="4">Putative transcription factor C2H2 family</fullName>
    </submittedName>
</protein>
<dbReference type="PaxDb" id="3880-AES88847"/>
<evidence type="ECO:0000259" key="2">
    <source>
        <dbReference type="PROSITE" id="PS50157"/>
    </source>
</evidence>
<keyword evidence="1" id="KW-0479">Metal-binding</keyword>
<reference evidence="5" key="3">
    <citation type="submission" date="2015-04" db="UniProtKB">
        <authorList>
            <consortium name="EnsemblPlants"/>
        </authorList>
    </citation>
    <scope>IDENTIFICATION</scope>
    <source>
        <strain evidence="5">cv. Jemalong A17</strain>
    </source>
</reference>
<dbReference type="Gramene" id="rna23328">
    <property type="protein sequence ID" value="RHN60931.1"/>
    <property type="gene ID" value="gene23328"/>
</dbReference>
<name>G7JTS8_MEDTR</name>
<dbReference type="PROSITE" id="PS50157">
    <property type="entry name" value="ZINC_FINGER_C2H2_2"/>
    <property type="match status" value="1"/>
</dbReference>
<dbReference type="EnsemblPlants" id="AES88847">
    <property type="protein sequence ID" value="AES88847"/>
    <property type="gene ID" value="MTR_4g063510"/>
</dbReference>
<dbReference type="InterPro" id="IPR013087">
    <property type="entry name" value="Znf_C2H2_type"/>
</dbReference>
<evidence type="ECO:0000313" key="6">
    <source>
        <dbReference type="Proteomes" id="UP000002051"/>
    </source>
</evidence>
<keyword evidence="6" id="KW-1185">Reference proteome</keyword>
<keyword evidence="1" id="KW-0863">Zinc-finger</keyword>
<dbReference type="AlphaFoldDB" id="G7JTS8"/>
<reference evidence="3 6" key="1">
    <citation type="journal article" date="2011" name="Nature">
        <title>The Medicago genome provides insight into the evolution of rhizobial symbioses.</title>
        <authorList>
            <person name="Young N.D."/>
            <person name="Debelle F."/>
            <person name="Oldroyd G.E."/>
            <person name="Geurts R."/>
            <person name="Cannon S.B."/>
            <person name="Udvardi M.K."/>
            <person name="Benedito V.A."/>
            <person name="Mayer K.F."/>
            <person name="Gouzy J."/>
            <person name="Schoof H."/>
            <person name="Van de Peer Y."/>
            <person name="Proost S."/>
            <person name="Cook D.R."/>
            <person name="Meyers B.C."/>
            <person name="Spannagl M."/>
            <person name="Cheung F."/>
            <person name="De Mita S."/>
            <person name="Krishnakumar V."/>
            <person name="Gundlach H."/>
            <person name="Zhou S."/>
            <person name="Mudge J."/>
            <person name="Bharti A.K."/>
            <person name="Murray J.D."/>
            <person name="Naoumkina M.A."/>
            <person name="Rosen B."/>
            <person name="Silverstein K.A."/>
            <person name="Tang H."/>
            <person name="Rombauts S."/>
            <person name="Zhao P.X."/>
            <person name="Zhou P."/>
            <person name="Barbe V."/>
            <person name="Bardou P."/>
            <person name="Bechner M."/>
            <person name="Bellec A."/>
            <person name="Berger A."/>
            <person name="Berges H."/>
            <person name="Bidwell S."/>
            <person name="Bisseling T."/>
            <person name="Choisne N."/>
            <person name="Couloux A."/>
            <person name="Denny R."/>
            <person name="Deshpande S."/>
            <person name="Dai X."/>
            <person name="Doyle J.J."/>
            <person name="Dudez A.M."/>
            <person name="Farmer A.D."/>
            <person name="Fouteau S."/>
            <person name="Franken C."/>
            <person name="Gibelin C."/>
            <person name="Gish J."/>
            <person name="Goldstein S."/>
            <person name="Gonzalez A.J."/>
            <person name="Green P.J."/>
            <person name="Hallab A."/>
            <person name="Hartog M."/>
            <person name="Hua A."/>
            <person name="Humphray S.J."/>
            <person name="Jeong D.H."/>
            <person name="Jing Y."/>
            <person name="Jocker A."/>
            <person name="Kenton S.M."/>
            <person name="Kim D.J."/>
            <person name="Klee K."/>
            <person name="Lai H."/>
            <person name="Lang C."/>
            <person name="Lin S."/>
            <person name="Macmil S.L."/>
            <person name="Magdelenat G."/>
            <person name="Matthews L."/>
            <person name="McCorrison J."/>
            <person name="Monaghan E.L."/>
            <person name="Mun J.H."/>
            <person name="Najar F.Z."/>
            <person name="Nicholson C."/>
            <person name="Noirot C."/>
            <person name="O'Bleness M."/>
            <person name="Paule C.R."/>
            <person name="Poulain J."/>
            <person name="Prion F."/>
            <person name="Qin B."/>
            <person name="Qu C."/>
            <person name="Retzel E.F."/>
            <person name="Riddle C."/>
            <person name="Sallet E."/>
            <person name="Samain S."/>
            <person name="Samson N."/>
            <person name="Sanders I."/>
            <person name="Saurat O."/>
            <person name="Scarpelli C."/>
            <person name="Schiex T."/>
            <person name="Segurens B."/>
            <person name="Severin A.J."/>
            <person name="Sherrier D.J."/>
            <person name="Shi R."/>
            <person name="Sims S."/>
            <person name="Singer S.R."/>
            <person name="Sinharoy S."/>
            <person name="Sterck L."/>
            <person name="Viollet A."/>
            <person name="Wang B.B."/>
            <person name="Wang K."/>
            <person name="Wang M."/>
            <person name="Wang X."/>
            <person name="Warfsmann J."/>
            <person name="Weissenbach J."/>
            <person name="White D.D."/>
            <person name="White J.D."/>
            <person name="Wiley G.B."/>
            <person name="Wincker P."/>
            <person name="Xing Y."/>
            <person name="Yang L."/>
            <person name="Yao Z."/>
            <person name="Ying F."/>
            <person name="Zhai J."/>
            <person name="Zhou L."/>
            <person name="Zuber A."/>
            <person name="Denarie J."/>
            <person name="Dixon R.A."/>
            <person name="May G.D."/>
            <person name="Schwartz D.C."/>
            <person name="Rogers J."/>
            <person name="Quetier F."/>
            <person name="Town C.D."/>
            <person name="Roe B.A."/>
        </authorList>
    </citation>
    <scope>NUCLEOTIDE SEQUENCE [LARGE SCALE GENOMIC DNA]</scope>
    <source>
        <strain evidence="3">A17</strain>
        <strain evidence="5 6">cv. Jemalong A17</strain>
    </source>
</reference>
<reference evidence="7" key="4">
    <citation type="journal article" date="2018" name="Nat. Plants">
        <title>Whole-genome landscape of Medicago truncatula symbiotic genes.</title>
        <authorList>
            <person name="Pecrix Y."/>
            <person name="Staton S.E."/>
            <person name="Sallet E."/>
            <person name="Lelandais-Briere C."/>
            <person name="Moreau S."/>
            <person name="Carrere S."/>
            <person name="Blein T."/>
            <person name="Jardinaud M.F."/>
            <person name="Latrasse D."/>
            <person name="Zouine M."/>
            <person name="Zahm M."/>
            <person name="Kreplak J."/>
            <person name="Mayjonade B."/>
            <person name="Satge C."/>
            <person name="Perez M."/>
            <person name="Cauet S."/>
            <person name="Marande W."/>
            <person name="Chantry-Darmon C."/>
            <person name="Lopez-Roques C."/>
            <person name="Bouchez O."/>
            <person name="Berard A."/>
            <person name="Debelle F."/>
            <person name="Munos S."/>
            <person name="Bendahmane A."/>
            <person name="Berges H."/>
            <person name="Niebel A."/>
            <person name="Buitink J."/>
            <person name="Frugier F."/>
            <person name="Benhamed M."/>
            <person name="Crespi M."/>
            <person name="Gouzy J."/>
            <person name="Gamas P."/>
        </authorList>
    </citation>
    <scope>NUCLEOTIDE SEQUENCE [LARGE SCALE GENOMIC DNA]</scope>
    <source>
        <strain evidence="7">cv. Jemalong A17</strain>
    </source>
</reference>
<dbReference type="EMBL" id="CM001220">
    <property type="protein sequence ID" value="AES88847.1"/>
    <property type="molecule type" value="Genomic_DNA"/>
</dbReference>
<evidence type="ECO:0000313" key="3">
    <source>
        <dbReference type="EMBL" id="AES88847.1"/>
    </source>
</evidence>
<dbReference type="GO" id="GO:0008270">
    <property type="term" value="F:zinc ion binding"/>
    <property type="evidence" value="ECO:0007669"/>
    <property type="project" value="UniProtKB-KW"/>
</dbReference>